<keyword evidence="2" id="KW-0479">Metal-binding</keyword>
<evidence type="ECO:0000313" key="6">
    <source>
        <dbReference type="EMBL" id="PJJ79416.1"/>
    </source>
</evidence>
<evidence type="ECO:0000256" key="1">
    <source>
        <dbReference type="ARBA" id="ARBA00004370"/>
    </source>
</evidence>
<keyword evidence="3" id="KW-0201">Cytochrome c-type biogenesis</keyword>
<evidence type="ECO:0000256" key="2">
    <source>
        <dbReference type="ARBA" id="ARBA00022617"/>
    </source>
</evidence>
<dbReference type="GO" id="GO:0020037">
    <property type="term" value="F:heme binding"/>
    <property type="evidence" value="ECO:0007669"/>
    <property type="project" value="InterPro"/>
</dbReference>
<evidence type="ECO:0000256" key="5">
    <source>
        <dbReference type="SAM" id="Phobius"/>
    </source>
</evidence>
<evidence type="ECO:0000256" key="3">
    <source>
        <dbReference type="ARBA" id="ARBA00022748"/>
    </source>
</evidence>
<keyword evidence="5" id="KW-0812">Transmembrane</keyword>
<dbReference type="InterPro" id="IPR036127">
    <property type="entry name" value="CcmE-like_sf"/>
</dbReference>
<protein>
    <submittedName>
        <fullName evidence="6">Cytochrome c-type biogenesis protein CcmE</fullName>
    </submittedName>
</protein>
<keyword evidence="4 5" id="KW-0472">Membrane</keyword>
<evidence type="ECO:0000256" key="4">
    <source>
        <dbReference type="ARBA" id="ARBA00023136"/>
    </source>
</evidence>
<dbReference type="GO" id="GO:0017004">
    <property type="term" value="P:cytochrome complex assembly"/>
    <property type="evidence" value="ECO:0007669"/>
    <property type="project" value="UniProtKB-KW"/>
</dbReference>
<proteinExistence type="predicted"/>
<name>A0A2H9VM68_9SPHI</name>
<evidence type="ECO:0000313" key="7">
    <source>
        <dbReference type="Proteomes" id="UP000242687"/>
    </source>
</evidence>
<keyword evidence="2" id="KW-0349">Heme</keyword>
<dbReference type="InterPro" id="IPR004329">
    <property type="entry name" value="CcmE"/>
</dbReference>
<dbReference type="SUPFAM" id="SSF82093">
    <property type="entry name" value="Heme chaperone CcmE"/>
    <property type="match status" value="1"/>
</dbReference>
<dbReference type="AlphaFoldDB" id="A0A2H9VM68"/>
<dbReference type="Proteomes" id="UP000242687">
    <property type="component" value="Unassembled WGS sequence"/>
</dbReference>
<feature type="transmembrane region" description="Helical" evidence="5">
    <location>
        <begin position="6"/>
        <end position="23"/>
    </location>
</feature>
<organism evidence="6 7">
    <name type="scientific">Mucilaginibacter auburnensis</name>
    <dbReference type="NCBI Taxonomy" id="1457233"/>
    <lineage>
        <taxon>Bacteria</taxon>
        <taxon>Pseudomonadati</taxon>
        <taxon>Bacteroidota</taxon>
        <taxon>Sphingobacteriia</taxon>
        <taxon>Sphingobacteriales</taxon>
        <taxon>Sphingobacteriaceae</taxon>
        <taxon>Mucilaginibacter</taxon>
    </lineage>
</organism>
<dbReference type="OrthoDB" id="1524250at2"/>
<dbReference type="GO" id="GO:0017003">
    <property type="term" value="P:protein-heme linkage"/>
    <property type="evidence" value="ECO:0007669"/>
    <property type="project" value="InterPro"/>
</dbReference>
<accession>A0A2H9VM68</accession>
<dbReference type="EMBL" id="PGFJ01000002">
    <property type="protein sequence ID" value="PJJ79416.1"/>
    <property type="molecule type" value="Genomic_DNA"/>
</dbReference>
<gene>
    <name evidence="6" type="ORF">CLV57_2550</name>
</gene>
<keyword evidence="5" id="KW-1133">Transmembrane helix</keyword>
<comment type="caution">
    <text evidence="6">The sequence shown here is derived from an EMBL/GenBank/DDBJ whole genome shotgun (WGS) entry which is preliminary data.</text>
</comment>
<keyword evidence="7" id="KW-1185">Reference proteome</keyword>
<reference evidence="6 7" key="1">
    <citation type="submission" date="2017-11" db="EMBL/GenBank/DDBJ databases">
        <title>Genomic Encyclopedia of Archaeal and Bacterial Type Strains, Phase II (KMG-II): From Individual Species to Whole Genera.</title>
        <authorList>
            <person name="Goeker M."/>
        </authorList>
    </citation>
    <scope>NUCLEOTIDE SEQUENCE [LARGE SCALE GENOMIC DNA]</scope>
    <source>
        <strain evidence="6 7">DSM 28175</strain>
    </source>
</reference>
<dbReference type="GO" id="GO:0005886">
    <property type="term" value="C:plasma membrane"/>
    <property type="evidence" value="ECO:0007669"/>
    <property type="project" value="InterPro"/>
</dbReference>
<dbReference type="Pfam" id="PF03100">
    <property type="entry name" value="CcmE"/>
    <property type="match status" value="1"/>
</dbReference>
<comment type="subcellular location">
    <subcellularLocation>
        <location evidence="1">Membrane</location>
    </subcellularLocation>
</comment>
<keyword evidence="2" id="KW-0408">Iron</keyword>
<dbReference type="InterPro" id="IPR012340">
    <property type="entry name" value="NA-bd_OB-fold"/>
</dbReference>
<sequence length="136" mass="15365">MKKSSIFGLVIIAIAIAVIISVYSNSSTYGSFKDAENTESELQVKGQLNKTKDLYYDATKDANYFAFYMKDDNGQERKVVFTGSKPQDFERSEQIVLTGKMQGNEFHASKILMKCPSKYKDDKVEMTEFKAKQAAL</sequence>
<dbReference type="RefSeq" id="WP_100341755.1">
    <property type="nucleotide sequence ID" value="NZ_PGFJ01000002.1"/>
</dbReference>
<dbReference type="Gene3D" id="2.40.50.140">
    <property type="entry name" value="Nucleic acid-binding proteins"/>
    <property type="match status" value="1"/>
</dbReference>